<dbReference type="EMBL" id="PPGH01000013">
    <property type="protein sequence ID" value="PQJ97321.1"/>
    <property type="molecule type" value="Genomic_DNA"/>
</dbReference>
<feature type="chain" id="PRO_5015630569" evidence="1">
    <location>
        <begin position="21"/>
        <end position="254"/>
    </location>
</feature>
<proteinExistence type="predicted"/>
<dbReference type="InterPro" id="IPR019613">
    <property type="entry name" value="DUF4198"/>
</dbReference>
<accession>A0A2S7XV49</accession>
<comment type="caution">
    <text evidence="2">The sequence shown here is derived from an EMBL/GenBank/DDBJ whole genome shotgun (WGS) entry which is preliminary data.</text>
</comment>
<reference evidence="2 3" key="1">
    <citation type="submission" date="2018-01" db="EMBL/GenBank/DDBJ databases">
        <title>The complete genome sequence of Chromatium okenii LaCa, a purple sulfur bacterium with a turbulent life.</title>
        <authorList>
            <person name="Luedin S.M."/>
            <person name="Liechti N."/>
            <person name="Storelli N."/>
            <person name="Danza F."/>
            <person name="Wittwer M."/>
            <person name="Pothier J.F."/>
            <person name="Tonolla M.A."/>
        </authorList>
    </citation>
    <scope>NUCLEOTIDE SEQUENCE [LARGE SCALE GENOMIC DNA]</scope>
    <source>
        <strain evidence="2 3">LaCa</strain>
    </source>
</reference>
<organism evidence="2 3">
    <name type="scientific">Chromatium okenii</name>
    <dbReference type="NCBI Taxonomy" id="61644"/>
    <lineage>
        <taxon>Bacteria</taxon>
        <taxon>Pseudomonadati</taxon>
        <taxon>Pseudomonadota</taxon>
        <taxon>Gammaproteobacteria</taxon>
        <taxon>Chromatiales</taxon>
        <taxon>Chromatiaceae</taxon>
        <taxon>Chromatium</taxon>
    </lineage>
</organism>
<dbReference type="RefSeq" id="WP_105072579.1">
    <property type="nucleotide sequence ID" value="NZ_PPGH01000013.1"/>
</dbReference>
<gene>
    <name evidence="2" type="ORF">CXB77_01945</name>
</gene>
<sequence>MIRFALSLVIALAFATTAAAHFQELIPNTEIIITASENPVELHLQFTHPMERGPLMNMAQPVQFGVISPTGREDLLPNLTAHSIADHQTFSASYRIKQPGDYLFFVEPAPYWEPAEGVMIIHYTKVIVSAFGAENGWDTEIGLPVEIIPLTRPYGLWTGNLFTGVVKHNGQLVPFAEVEVEWRNDSSIKPPASPFVTQVVKTDANGVFSYAMPHSGWWGFAALLNGDQPLKNPAGNAVPVELGALIWVRTRDMK</sequence>
<feature type="signal peptide" evidence="1">
    <location>
        <begin position="1"/>
        <end position="20"/>
    </location>
</feature>
<dbReference type="Pfam" id="PF10670">
    <property type="entry name" value="DUF4198"/>
    <property type="match status" value="1"/>
</dbReference>
<evidence type="ECO:0000313" key="2">
    <source>
        <dbReference type="EMBL" id="PQJ97321.1"/>
    </source>
</evidence>
<evidence type="ECO:0000256" key="1">
    <source>
        <dbReference type="SAM" id="SignalP"/>
    </source>
</evidence>
<keyword evidence="3" id="KW-1185">Reference proteome</keyword>
<dbReference type="OrthoDB" id="9780723at2"/>
<evidence type="ECO:0000313" key="3">
    <source>
        <dbReference type="Proteomes" id="UP000239936"/>
    </source>
</evidence>
<protein>
    <submittedName>
        <fullName evidence="2">DUF4198 domain-containing protein</fullName>
    </submittedName>
</protein>
<name>A0A2S7XV49_9GAMM</name>
<dbReference type="Proteomes" id="UP000239936">
    <property type="component" value="Unassembled WGS sequence"/>
</dbReference>
<dbReference type="AlphaFoldDB" id="A0A2S7XV49"/>
<keyword evidence="1" id="KW-0732">Signal</keyword>